<dbReference type="SUPFAM" id="SSF144284">
    <property type="entry name" value="Sec2 N-terminal region"/>
    <property type="match status" value="1"/>
</dbReference>
<proteinExistence type="predicted"/>
<feature type="region of interest" description="Disordered" evidence="2">
    <location>
        <begin position="1"/>
        <end position="68"/>
    </location>
</feature>
<dbReference type="CDD" id="cd21044">
    <property type="entry name" value="Rab11BD_RAB3IP_like"/>
    <property type="match status" value="1"/>
</dbReference>
<dbReference type="GO" id="GO:0005085">
    <property type="term" value="F:guanyl-nucleotide exchange factor activity"/>
    <property type="evidence" value="ECO:0007669"/>
    <property type="project" value="InterPro"/>
</dbReference>
<feature type="compositionally biased region" description="Low complexity" evidence="2">
    <location>
        <begin position="565"/>
        <end position="577"/>
    </location>
</feature>
<dbReference type="STRING" id="177199.A0A420XXE9"/>
<dbReference type="Pfam" id="PF06428">
    <property type="entry name" value="Sec2p"/>
    <property type="match status" value="1"/>
</dbReference>
<name>A0A420XXE9_9PEZI</name>
<evidence type="ECO:0000259" key="3">
    <source>
        <dbReference type="Pfam" id="PF06428"/>
    </source>
</evidence>
<evidence type="ECO:0000256" key="2">
    <source>
        <dbReference type="SAM" id="MobiDB-lite"/>
    </source>
</evidence>
<feature type="compositionally biased region" description="Basic and acidic residues" evidence="2">
    <location>
        <begin position="18"/>
        <end position="28"/>
    </location>
</feature>
<feature type="region of interest" description="Disordered" evidence="2">
    <location>
        <begin position="657"/>
        <end position="692"/>
    </location>
</feature>
<feature type="compositionally biased region" description="Low complexity" evidence="2">
    <location>
        <begin position="359"/>
        <end position="373"/>
    </location>
</feature>
<dbReference type="PANTHER" id="PTHR14430">
    <property type="entry name" value="RABIN3-RELATED"/>
    <property type="match status" value="1"/>
</dbReference>
<evidence type="ECO:0000313" key="4">
    <source>
        <dbReference type="EMBL" id="RKU40335.1"/>
    </source>
</evidence>
<feature type="compositionally biased region" description="Polar residues" evidence="2">
    <location>
        <begin position="584"/>
        <end position="596"/>
    </location>
</feature>
<dbReference type="GO" id="GO:0051286">
    <property type="term" value="C:cell tip"/>
    <property type="evidence" value="ECO:0007669"/>
    <property type="project" value="TreeGrafter"/>
</dbReference>
<feature type="region of interest" description="Disordered" evidence="2">
    <location>
        <begin position="563"/>
        <end position="617"/>
    </location>
</feature>
<gene>
    <name evidence="4" type="primary">SEC2</name>
    <name evidence="4" type="ORF">DL546_001728</name>
</gene>
<dbReference type="InterPro" id="IPR040351">
    <property type="entry name" value="RAB3IL/RAB3IP/Sec2"/>
</dbReference>
<comment type="caution">
    <text evidence="4">The sequence shown here is derived from an EMBL/GenBank/DDBJ whole genome shotgun (WGS) entry which is preliminary data.</text>
</comment>
<dbReference type="InterPro" id="IPR009449">
    <property type="entry name" value="Sec2_N"/>
</dbReference>
<dbReference type="OrthoDB" id="1748564at2759"/>
<evidence type="ECO:0000313" key="5">
    <source>
        <dbReference type="Proteomes" id="UP000275385"/>
    </source>
</evidence>
<feature type="region of interest" description="Disordered" evidence="2">
    <location>
        <begin position="244"/>
        <end position="286"/>
    </location>
</feature>
<dbReference type="Gene3D" id="6.10.140.910">
    <property type="match status" value="1"/>
</dbReference>
<evidence type="ECO:0000256" key="1">
    <source>
        <dbReference type="ARBA" id="ARBA00023054"/>
    </source>
</evidence>
<reference evidence="4 5" key="1">
    <citation type="submission" date="2018-08" db="EMBL/GenBank/DDBJ databases">
        <title>Draft genome of the lignicolous fungus Coniochaeta pulveracea.</title>
        <authorList>
            <person name="Borstlap C.J."/>
            <person name="De Witt R.N."/>
            <person name="Botha A."/>
            <person name="Volschenk H."/>
        </authorList>
    </citation>
    <scope>NUCLEOTIDE SEQUENCE [LARGE SCALE GENOMIC DNA]</scope>
    <source>
        <strain evidence="4 5">CAB683</strain>
    </source>
</reference>
<feature type="region of interest" description="Disordered" evidence="2">
    <location>
        <begin position="359"/>
        <end position="385"/>
    </location>
</feature>
<accession>A0A420XXE9</accession>
<feature type="compositionally biased region" description="Polar residues" evidence="2">
    <location>
        <begin position="271"/>
        <end position="286"/>
    </location>
</feature>
<dbReference type="PANTHER" id="PTHR14430:SF0">
    <property type="entry name" value="SEC2P DOMAIN-CONTAINING PROTEIN"/>
    <property type="match status" value="1"/>
</dbReference>
<organism evidence="4 5">
    <name type="scientific">Coniochaeta pulveracea</name>
    <dbReference type="NCBI Taxonomy" id="177199"/>
    <lineage>
        <taxon>Eukaryota</taxon>
        <taxon>Fungi</taxon>
        <taxon>Dikarya</taxon>
        <taxon>Ascomycota</taxon>
        <taxon>Pezizomycotina</taxon>
        <taxon>Sordariomycetes</taxon>
        <taxon>Sordariomycetidae</taxon>
        <taxon>Coniochaetales</taxon>
        <taxon>Coniochaetaceae</taxon>
        <taxon>Coniochaeta</taxon>
    </lineage>
</organism>
<dbReference type="AlphaFoldDB" id="A0A420XXE9"/>
<feature type="compositionally biased region" description="Basic and acidic residues" evidence="2">
    <location>
        <begin position="597"/>
        <end position="617"/>
    </location>
</feature>
<dbReference type="Proteomes" id="UP000275385">
    <property type="component" value="Unassembled WGS sequence"/>
</dbReference>
<dbReference type="EMBL" id="QVQW01000109">
    <property type="protein sequence ID" value="RKU40335.1"/>
    <property type="molecule type" value="Genomic_DNA"/>
</dbReference>
<dbReference type="Pfam" id="PF25555">
    <property type="entry name" value="RAB3A-like_C"/>
    <property type="match status" value="1"/>
</dbReference>
<feature type="domain" description="GDP/GTP exchange factor Sec2 N-terminal" evidence="3">
    <location>
        <begin position="89"/>
        <end position="242"/>
    </location>
</feature>
<feature type="compositionally biased region" description="Low complexity" evidence="2">
    <location>
        <begin position="1"/>
        <end position="14"/>
    </location>
</feature>
<keyword evidence="5" id="KW-1185">Reference proteome</keyword>
<dbReference type="GO" id="GO:0006887">
    <property type="term" value="P:exocytosis"/>
    <property type="evidence" value="ECO:0007669"/>
    <property type="project" value="TreeGrafter"/>
</dbReference>
<feature type="compositionally biased region" description="Polar residues" evidence="2">
    <location>
        <begin position="250"/>
        <end position="259"/>
    </location>
</feature>
<keyword evidence="1" id="KW-0175">Coiled coil</keyword>
<sequence length="692" mass="75681">MSKSSGSPKATSSPDTMTTERRPSDLAPRRSHSSQIPDDDNDLSTIPDPRSRAMSPASADGTCVMDKHPDLDNEVAALSNKLISAINHQTTLDDTLSSTRLELERSLQKVQQLEALVAEQREMLAGDVWIKRKTAEAEKTKLLGTIALEKKLRQEAEQQKKKMELELESLTAALFEEANKMVIAAKEEARQREEALQKSAKEEQDALQRKNDMLKAQLADTEGLLRSQSEQLSELKHVLEAVNTERDDQTAQSGPTSPVFSKFSRPDAQYGNLTPGSPFSTAADSTPLSPSYPTSFTHLLQPILRTDLTSFNDFRDLIRTAKRFSGSRLPGTGSQPHNSSLAALGIGLGQAAPVVAASNGSTSSLSTAGSPSAPHTPNTPASTVSLGSTGAIMNLPPLKDTKFYKRALVEDIEPTLRLDLAPGLSWLNRRNVLAAITDGSLVVEPIPSSTLVSRFKQKPQFDPCSLCGEPRRDEEHLRTYRFRTSESGSASQYPLCKYCLGRLRSTCDYISFLRIIKDGHWHAEDEDSEKAAWEESVRLREQMFWSRIGGGVVPATMTGNLMNRATAPTTPVTPAHPADADPETVTTQEQAVTNESVVREHDEGQTPAPDTDREDFATPMGDRVELSLKTEQIAETSESTPAENPGYLTEVGEEMALSEVQERKPPLQITTPARPEPDRLSITIPGSFDSNV</sequence>
<protein>
    <submittedName>
        <fullName evidence="4">Rab guanine nucleotide exchange factor S2</fullName>
    </submittedName>
</protein>
<dbReference type="GO" id="GO:0070319">
    <property type="term" value="C:Golgi to plasma membrane transport vesicle"/>
    <property type="evidence" value="ECO:0007669"/>
    <property type="project" value="TreeGrafter"/>
</dbReference>
<feature type="compositionally biased region" description="Polar residues" evidence="2">
    <location>
        <begin position="375"/>
        <end position="385"/>
    </location>
</feature>